<name>A0A231HDS5_9NOCA</name>
<feature type="region of interest" description="Disordered" evidence="1">
    <location>
        <begin position="1"/>
        <end position="42"/>
    </location>
</feature>
<proteinExistence type="predicted"/>
<comment type="caution">
    <text evidence="2">The sequence shown here is derived from an EMBL/GenBank/DDBJ whole genome shotgun (WGS) entry which is preliminary data.</text>
</comment>
<dbReference type="Pfam" id="PF07275">
    <property type="entry name" value="ArdA"/>
    <property type="match status" value="1"/>
</dbReference>
<evidence type="ECO:0000256" key="1">
    <source>
        <dbReference type="SAM" id="MobiDB-lite"/>
    </source>
</evidence>
<dbReference type="EMBL" id="NGAF01000001">
    <property type="protein sequence ID" value="OXR47090.1"/>
    <property type="molecule type" value="Genomic_DNA"/>
</dbReference>
<feature type="compositionally biased region" description="Basic and acidic residues" evidence="1">
    <location>
        <begin position="27"/>
        <end position="42"/>
    </location>
</feature>
<keyword evidence="3" id="KW-1185">Reference proteome</keyword>
<dbReference type="InterPro" id="IPR009899">
    <property type="entry name" value="ArdA"/>
</dbReference>
<reference evidence="2 3" key="1">
    <citation type="submission" date="2017-07" db="EMBL/GenBank/DDBJ databases">
        <title>First draft Genome Sequence of Nocardia cerradoensis isolated from human infection.</title>
        <authorList>
            <person name="Carrasco G."/>
        </authorList>
    </citation>
    <scope>NUCLEOTIDE SEQUENCE [LARGE SCALE GENOMIC DNA]</scope>
    <source>
        <strain evidence="2 3">CNM20130759</strain>
    </source>
</reference>
<organism evidence="2 3">
    <name type="scientific">Nocardia cerradoensis</name>
    <dbReference type="NCBI Taxonomy" id="85688"/>
    <lineage>
        <taxon>Bacteria</taxon>
        <taxon>Bacillati</taxon>
        <taxon>Actinomycetota</taxon>
        <taxon>Actinomycetes</taxon>
        <taxon>Mycobacteriales</taxon>
        <taxon>Nocardiaceae</taxon>
        <taxon>Nocardia</taxon>
    </lineage>
</organism>
<gene>
    <name evidence="2" type="ORF">B7C42_00212</name>
</gene>
<dbReference type="RefSeq" id="WP_143859863.1">
    <property type="nucleotide sequence ID" value="NZ_NGAF01000001.1"/>
</dbReference>
<evidence type="ECO:0000313" key="3">
    <source>
        <dbReference type="Proteomes" id="UP000215506"/>
    </source>
</evidence>
<feature type="compositionally biased region" description="Basic and acidic residues" evidence="1">
    <location>
        <begin position="1"/>
        <end position="18"/>
    </location>
</feature>
<evidence type="ECO:0000313" key="2">
    <source>
        <dbReference type="EMBL" id="OXR47090.1"/>
    </source>
</evidence>
<accession>A0A231HDS5</accession>
<protein>
    <recommendedName>
        <fullName evidence="4">Antirestriction protein ArdA</fullName>
    </recommendedName>
</protein>
<dbReference type="Proteomes" id="UP000215506">
    <property type="component" value="Unassembled WGS sequence"/>
</dbReference>
<sequence length="226" mass="25399">MNERHPNNNAHSDTRPESARGPSDDEPTYREAEIGHEKDPPRYPRIYVTRGLPLRAELTDGAWIDMARDPRGIHAELYSMFGEQEVYDREGLYIWDYQGYASFRPSTGPLGLEGVHTIELLSAVAQGIIDYGPAFSAWASAHEDDPSQFSRFERAYQGHYESVDGYVRHLFAPLGLDEVLKGAFPDQLKHLAYIDYEAIGEQLLAQDDIVAVPAEGGGVWIFDEKA</sequence>
<evidence type="ECO:0008006" key="4">
    <source>
        <dbReference type="Google" id="ProtNLM"/>
    </source>
</evidence>
<dbReference type="AlphaFoldDB" id="A0A231HDS5"/>